<dbReference type="InterPro" id="IPR016161">
    <property type="entry name" value="Ald_DH/histidinol_DH"/>
</dbReference>
<evidence type="ECO:0000256" key="1">
    <source>
        <dbReference type="ARBA" id="ARBA00009986"/>
    </source>
</evidence>
<dbReference type="CDD" id="cd07138">
    <property type="entry name" value="ALDH_CddD_SSP0762"/>
    <property type="match status" value="1"/>
</dbReference>
<dbReference type="SUPFAM" id="SSF53720">
    <property type="entry name" value="ALDH-like"/>
    <property type="match status" value="1"/>
</dbReference>
<sequence>MLSYRQNYIDGAWVDSVGGTPHAVINPATEQPCSDIVLGTAADVDDAVTAARAAFATFSQTSVEERVALLEAILAEYKARAGDLAQAIATEMGCPISVAKTAQVGTGIGHLMAAIQALKDFEFSQEVGRSLVVHEPIGVVALITPWNWPMNQIVAKVAPALAAGNTMILKPSEEAPSCAAIFAEILDKAGVPKGVFNLVQGDGPGVGSAMSAHPGIDMVSFTGSTRAGIMVAKSAADTVKRVHQELGGKSPSVVLEGADLTKAVPGTLMSVLVNSGQSCIAPTRLLVHTSQHDEAVAIAAQMMKATQTGDPMAEGRHIGPLVNKAQYEKVQGLIRKGMEEGATLEVGGPGRPDGVEAGWFVKPTLFSNVRNDMTIAREEIFGPVVTIIPYEDEEDAVRIANDTDYGLSAVVFGDAEGVKRVAPRLRAGMVYVNGGAPDPSVPFGGYKQSGNGREYGKFGLAEFMEVKSMVGALA</sequence>
<dbReference type="InterPro" id="IPR016162">
    <property type="entry name" value="Ald_DH_N"/>
</dbReference>
<name>A0ABY4TY94_9SPHN</name>
<dbReference type="Pfam" id="PF00171">
    <property type="entry name" value="Aldedh"/>
    <property type="match status" value="1"/>
</dbReference>
<gene>
    <name evidence="6" type="ORF">M9980_13445</name>
</gene>
<dbReference type="PANTHER" id="PTHR42804">
    <property type="entry name" value="ALDEHYDE DEHYDROGENASE"/>
    <property type="match status" value="1"/>
</dbReference>
<evidence type="ECO:0000313" key="6">
    <source>
        <dbReference type="EMBL" id="URW75516.1"/>
    </source>
</evidence>
<evidence type="ECO:0000256" key="2">
    <source>
        <dbReference type="ARBA" id="ARBA00023002"/>
    </source>
</evidence>
<accession>A0ABY4TY94</accession>
<reference evidence="6" key="1">
    <citation type="submission" date="2022-05" db="EMBL/GenBank/DDBJ databases">
        <title>Sphingomonas sp. strain RMG20 Genome sequencing and assembly.</title>
        <authorList>
            <person name="Kim I."/>
        </authorList>
    </citation>
    <scope>NUCLEOTIDE SEQUENCE</scope>
    <source>
        <strain evidence="6">RMG20</strain>
    </source>
</reference>
<dbReference type="InterPro" id="IPR016160">
    <property type="entry name" value="Ald_DH_CS_CYS"/>
</dbReference>
<dbReference type="Proteomes" id="UP001055580">
    <property type="component" value="Chromosome"/>
</dbReference>
<dbReference type="EMBL" id="CP098401">
    <property type="protein sequence ID" value="URW75516.1"/>
    <property type="molecule type" value="Genomic_DNA"/>
</dbReference>
<dbReference type="PANTHER" id="PTHR42804:SF1">
    <property type="entry name" value="ALDEHYDE DEHYDROGENASE-RELATED"/>
    <property type="match status" value="1"/>
</dbReference>
<comment type="similarity">
    <text evidence="1">Belongs to the aldehyde dehydrogenase family.</text>
</comment>
<dbReference type="RefSeq" id="WP_250751794.1">
    <property type="nucleotide sequence ID" value="NZ_CP098401.1"/>
</dbReference>
<dbReference type="EC" id="1.2.1.3" evidence="3"/>
<evidence type="ECO:0000256" key="4">
    <source>
        <dbReference type="ARBA" id="ARBA00049194"/>
    </source>
</evidence>
<evidence type="ECO:0000256" key="3">
    <source>
        <dbReference type="ARBA" id="ARBA00024226"/>
    </source>
</evidence>
<dbReference type="InterPro" id="IPR015590">
    <property type="entry name" value="Aldehyde_DH_dom"/>
</dbReference>
<dbReference type="PROSITE" id="PS00070">
    <property type="entry name" value="ALDEHYDE_DEHYDR_CYS"/>
    <property type="match status" value="1"/>
</dbReference>
<comment type="catalytic activity">
    <reaction evidence="4">
        <text>an aldehyde + NAD(+) + H2O = a carboxylate + NADH + 2 H(+)</text>
        <dbReference type="Rhea" id="RHEA:16185"/>
        <dbReference type="ChEBI" id="CHEBI:15377"/>
        <dbReference type="ChEBI" id="CHEBI:15378"/>
        <dbReference type="ChEBI" id="CHEBI:17478"/>
        <dbReference type="ChEBI" id="CHEBI:29067"/>
        <dbReference type="ChEBI" id="CHEBI:57540"/>
        <dbReference type="ChEBI" id="CHEBI:57945"/>
        <dbReference type="EC" id="1.2.1.3"/>
    </reaction>
</comment>
<evidence type="ECO:0000259" key="5">
    <source>
        <dbReference type="Pfam" id="PF00171"/>
    </source>
</evidence>
<keyword evidence="2" id="KW-0560">Oxidoreductase</keyword>
<dbReference type="Gene3D" id="3.40.605.10">
    <property type="entry name" value="Aldehyde Dehydrogenase, Chain A, domain 1"/>
    <property type="match status" value="1"/>
</dbReference>
<dbReference type="Gene3D" id="3.40.309.10">
    <property type="entry name" value="Aldehyde Dehydrogenase, Chain A, domain 2"/>
    <property type="match status" value="1"/>
</dbReference>
<feature type="domain" description="Aldehyde dehydrogenase" evidence="5">
    <location>
        <begin position="13"/>
        <end position="468"/>
    </location>
</feature>
<organism evidence="6 7">
    <name type="scientific">Sphingomonas donggukensis</name>
    <dbReference type="NCBI Taxonomy" id="2949093"/>
    <lineage>
        <taxon>Bacteria</taxon>
        <taxon>Pseudomonadati</taxon>
        <taxon>Pseudomonadota</taxon>
        <taxon>Alphaproteobacteria</taxon>
        <taxon>Sphingomonadales</taxon>
        <taxon>Sphingomonadaceae</taxon>
        <taxon>Sphingomonas</taxon>
    </lineage>
</organism>
<proteinExistence type="inferred from homology"/>
<evidence type="ECO:0000313" key="7">
    <source>
        <dbReference type="Proteomes" id="UP001055580"/>
    </source>
</evidence>
<dbReference type="InterPro" id="IPR016163">
    <property type="entry name" value="Ald_DH_C"/>
</dbReference>
<protein>
    <recommendedName>
        <fullName evidence="3">aldehyde dehydrogenase (NAD(+))</fullName>
        <ecNumber evidence="3">1.2.1.3</ecNumber>
    </recommendedName>
</protein>
<keyword evidence="7" id="KW-1185">Reference proteome</keyword>